<keyword evidence="7 10" id="KW-1133">Transmembrane helix</keyword>
<evidence type="ECO:0000313" key="12">
    <source>
        <dbReference type="EMBL" id="QOD00786.1"/>
    </source>
</evidence>
<feature type="transmembrane region" description="Helical" evidence="10">
    <location>
        <begin position="289"/>
        <end position="308"/>
    </location>
</feature>
<dbReference type="Proteomes" id="UP000516786">
    <property type="component" value="Chromosome"/>
</dbReference>
<evidence type="ECO:0000256" key="3">
    <source>
        <dbReference type="ARBA" id="ARBA00004651"/>
    </source>
</evidence>
<dbReference type="CDD" id="cd01949">
    <property type="entry name" value="GGDEF"/>
    <property type="match status" value="1"/>
</dbReference>
<dbReference type="Pfam" id="PF02743">
    <property type="entry name" value="dCache_1"/>
    <property type="match status" value="1"/>
</dbReference>
<comment type="catalytic activity">
    <reaction evidence="9">
        <text>2 GTP = 3',3'-c-di-GMP + 2 diphosphate</text>
        <dbReference type="Rhea" id="RHEA:24898"/>
        <dbReference type="ChEBI" id="CHEBI:33019"/>
        <dbReference type="ChEBI" id="CHEBI:37565"/>
        <dbReference type="ChEBI" id="CHEBI:58805"/>
        <dbReference type="EC" id="2.7.7.65"/>
    </reaction>
</comment>
<dbReference type="SUPFAM" id="SSF55073">
    <property type="entry name" value="Nucleotide cyclase"/>
    <property type="match status" value="1"/>
</dbReference>
<evidence type="ECO:0000256" key="2">
    <source>
        <dbReference type="ARBA" id="ARBA00004533"/>
    </source>
</evidence>
<dbReference type="SMART" id="SM00267">
    <property type="entry name" value="GGDEF"/>
    <property type="match status" value="1"/>
</dbReference>
<dbReference type="Pfam" id="PF00990">
    <property type="entry name" value="GGDEF"/>
    <property type="match status" value="1"/>
</dbReference>
<protein>
    <recommendedName>
        <fullName evidence="4">diguanylate cyclase</fullName>
        <ecNumber evidence="4">2.7.7.65</ecNumber>
    </recommendedName>
</protein>
<dbReference type="InterPro" id="IPR000160">
    <property type="entry name" value="GGDEF_dom"/>
</dbReference>
<evidence type="ECO:0000313" key="13">
    <source>
        <dbReference type="Proteomes" id="UP000516786"/>
    </source>
</evidence>
<dbReference type="Gene3D" id="3.30.450.20">
    <property type="entry name" value="PAS domain"/>
    <property type="match status" value="2"/>
</dbReference>
<evidence type="ECO:0000256" key="7">
    <source>
        <dbReference type="ARBA" id="ARBA00022989"/>
    </source>
</evidence>
<feature type="transmembrane region" description="Helical" evidence="10">
    <location>
        <begin position="12"/>
        <end position="34"/>
    </location>
</feature>
<dbReference type="PROSITE" id="PS50887">
    <property type="entry name" value="GGDEF"/>
    <property type="match status" value="1"/>
</dbReference>
<dbReference type="AlphaFoldDB" id="A0ABD7BJE1"/>
<evidence type="ECO:0000256" key="5">
    <source>
        <dbReference type="ARBA" id="ARBA00022475"/>
    </source>
</evidence>
<dbReference type="GO" id="GO:0052621">
    <property type="term" value="F:diguanylate cyclase activity"/>
    <property type="evidence" value="ECO:0007669"/>
    <property type="project" value="UniProtKB-EC"/>
</dbReference>
<dbReference type="NCBIfam" id="TIGR00254">
    <property type="entry name" value="GGDEF"/>
    <property type="match status" value="1"/>
</dbReference>
<evidence type="ECO:0000256" key="1">
    <source>
        <dbReference type="ARBA" id="ARBA00001946"/>
    </source>
</evidence>
<proteinExistence type="predicted"/>
<dbReference type="EMBL" id="CP061723">
    <property type="protein sequence ID" value="QOD00786.1"/>
    <property type="molecule type" value="Genomic_DNA"/>
</dbReference>
<keyword evidence="6 10" id="KW-0812">Transmembrane</keyword>
<evidence type="ECO:0000256" key="8">
    <source>
        <dbReference type="ARBA" id="ARBA00023136"/>
    </source>
</evidence>
<evidence type="ECO:0000256" key="4">
    <source>
        <dbReference type="ARBA" id="ARBA00012528"/>
    </source>
</evidence>
<dbReference type="FunFam" id="3.30.70.270:FF:000001">
    <property type="entry name" value="Diguanylate cyclase domain protein"/>
    <property type="match status" value="1"/>
</dbReference>
<evidence type="ECO:0000256" key="6">
    <source>
        <dbReference type="ARBA" id="ARBA00022692"/>
    </source>
</evidence>
<dbReference type="PANTHER" id="PTHR45138:SF9">
    <property type="entry name" value="DIGUANYLATE CYCLASE DGCM-RELATED"/>
    <property type="match status" value="1"/>
</dbReference>
<sequence length="498" mass="56175">MKLNQSLIHSAYYLAGCFFLLLSLPLWATLDVWLRHEENITRFNSIGEARNLSIAFEEHVKSVIENADRLLRDLREDAITNEADFHRIVREEIEIYRKRIIQLSLIDSKGRLTYSSLGSTSKRIDLKDREHFKIHKENPSEDNLYVSKPVLGRLSGIWTIQLTRPILNNGSFEGVIVLSIPVSYFTDFFEKIDIGKEGLISLIGFDGAPRVAAGRQVEDIIKYNTRALSKAAEINSLSEKSGYYYGVGLISGRPAITAYRKINDAHLNVLVEISESEILAPYYRIRNHLLILASAATALIFLVTLFFFKSIQVVFKRYEHLKITNRELTDRVTIDSLTQVKSRGSFYEDLQLAFSLVDSRHPQLGALVIDIDHFKDVNDFYGHPVGDLVLKEVASICKNALREHDIIGRLGGEEFGVILAPIDIPQALGVAEKIRRSVEEARINTPKGIVKVTISIGVACVDHSIRCPDELVERADDASYEAKRSGRNKVSALAYETM</sequence>
<reference evidence="12 13" key="1">
    <citation type="submission" date="2020-09" db="EMBL/GenBank/DDBJ databases">
        <title>Co-existence of a novel multidrug-resistance efflux pump with carbapenem resistance gene blaVIM-2 in one megaplasmid in Pseudomonas putida.</title>
        <authorList>
            <person name="Peng K."/>
            <person name="Li R."/>
        </authorList>
    </citation>
    <scope>NUCLEOTIDE SEQUENCE [LARGE SCALE GENOMIC DNA]</scope>
    <source>
        <strain evidence="12 13">ZXPA-20</strain>
    </source>
</reference>
<evidence type="ECO:0000256" key="9">
    <source>
        <dbReference type="ARBA" id="ARBA00034247"/>
    </source>
</evidence>
<evidence type="ECO:0000259" key="11">
    <source>
        <dbReference type="PROSITE" id="PS50887"/>
    </source>
</evidence>
<name>A0ABD7BJE1_PSEPU</name>
<dbReference type="InterPro" id="IPR043128">
    <property type="entry name" value="Rev_trsase/Diguanyl_cyclase"/>
</dbReference>
<gene>
    <name evidence="12" type="ORF">ID616_14310</name>
</gene>
<dbReference type="InterPro" id="IPR029787">
    <property type="entry name" value="Nucleotide_cyclase"/>
</dbReference>
<accession>A0ABD7BJE1</accession>
<dbReference type="EC" id="2.7.7.65" evidence="4"/>
<dbReference type="CDD" id="cd12914">
    <property type="entry name" value="PDC1_DGC_like"/>
    <property type="match status" value="1"/>
</dbReference>
<dbReference type="CDD" id="cd12915">
    <property type="entry name" value="PDC2_DGC_like"/>
    <property type="match status" value="1"/>
</dbReference>
<comment type="cofactor">
    <cofactor evidence="1">
        <name>Mg(2+)</name>
        <dbReference type="ChEBI" id="CHEBI:18420"/>
    </cofactor>
</comment>
<comment type="subcellular location">
    <subcellularLocation>
        <location evidence="2">Cell inner membrane</location>
    </subcellularLocation>
    <subcellularLocation>
        <location evidence="3">Cell membrane</location>
        <topology evidence="3">Multi-pass membrane protein</topology>
    </subcellularLocation>
</comment>
<organism evidence="12 13">
    <name type="scientific">Pseudomonas putida</name>
    <name type="common">Arthrobacter siderocapsulatus</name>
    <dbReference type="NCBI Taxonomy" id="303"/>
    <lineage>
        <taxon>Bacteria</taxon>
        <taxon>Pseudomonadati</taxon>
        <taxon>Pseudomonadota</taxon>
        <taxon>Gammaproteobacteria</taxon>
        <taxon>Pseudomonadales</taxon>
        <taxon>Pseudomonadaceae</taxon>
        <taxon>Pseudomonas</taxon>
    </lineage>
</organism>
<dbReference type="PANTHER" id="PTHR45138">
    <property type="entry name" value="REGULATORY COMPONENTS OF SENSORY TRANSDUCTION SYSTEM"/>
    <property type="match status" value="1"/>
</dbReference>
<keyword evidence="8 10" id="KW-0472">Membrane</keyword>
<dbReference type="InterPro" id="IPR033479">
    <property type="entry name" value="dCache_1"/>
</dbReference>
<dbReference type="Gene3D" id="3.30.70.270">
    <property type="match status" value="1"/>
</dbReference>
<dbReference type="InterPro" id="IPR050469">
    <property type="entry name" value="Diguanylate_Cyclase"/>
</dbReference>
<feature type="domain" description="GGDEF" evidence="11">
    <location>
        <begin position="362"/>
        <end position="495"/>
    </location>
</feature>
<keyword evidence="5" id="KW-1003">Cell membrane</keyword>
<dbReference type="RefSeq" id="WP_191087767.1">
    <property type="nucleotide sequence ID" value="NZ_CP061723.1"/>
</dbReference>
<dbReference type="GO" id="GO:0005886">
    <property type="term" value="C:plasma membrane"/>
    <property type="evidence" value="ECO:0007669"/>
    <property type="project" value="UniProtKB-SubCell"/>
</dbReference>
<evidence type="ECO:0000256" key="10">
    <source>
        <dbReference type="SAM" id="Phobius"/>
    </source>
</evidence>